<evidence type="ECO:0000256" key="2">
    <source>
        <dbReference type="ARBA" id="ARBA00022630"/>
    </source>
</evidence>
<dbReference type="STRING" id="1089553.Tph_c01330"/>
<keyword evidence="2" id="KW-0285">Flavoprotein</keyword>
<dbReference type="InterPro" id="IPR012349">
    <property type="entry name" value="Split_barrel_FMN-bd"/>
</dbReference>
<dbReference type="eggNOG" id="COG1853">
    <property type="taxonomic scope" value="Bacteria"/>
</dbReference>
<dbReference type="SUPFAM" id="SSF50475">
    <property type="entry name" value="FMN-binding split barrel"/>
    <property type="match status" value="1"/>
</dbReference>
<dbReference type="HOGENOM" id="CLU_059021_5_5_9"/>
<organism evidence="5 6">
    <name type="scientific">Thermacetogenium phaeum (strain ATCC BAA-254 / DSM 26808 / PB)</name>
    <dbReference type="NCBI Taxonomy" id="1089553"/>
    <lineage>
        <taxon>Bacteria</taxon>
        <taxon>Bacillati</taxon>
        <taxon>Bacillota</taxon>
        <taxon>Clostridia</taxon>
        <taxon>Thermoanaerobacterales</taxon>
        <taxon>Thermoanaerobacteraceae</taxon>
        <taxon>Thermacetogenium</taxon>
    </lineage>
</organism>
<dbReference type="InterPro" id="IPR002563">
    <property type="entry name" value="Flavin_Rdtase-like_dom"/>
</dbReference>
<evidence type="ECO:0000313" key="6">
    <source>
        <dbReference type="Proteomes" id="UP000000467"/>
    </source>
</evidence>
<keyword evidence="6" id="KW-1185">Reference proteome</keyword>
<evidence type="ECO:0000259" key="4">
    <source>
        <dbReference type="SMART" id="SM00903"/>
    </source>
</evidence>
<proteinExistence type="inferred from homology"/>
<dbReference type="GO" id="GO:0010181">
    <property type="term" value="F:FMN binding"/>
    <property type="evidence" value="ECO:0007669"/>
    <property type="project" value="InterPro"/>
</dbReference>
<dbReference type="SMART" id="SM00903">
    <property type="entry name" value="Flavin_Reduct"/>
    <property type="match status" value="1"/>
</dbReference>
<dbReference type="Gene3D" id="2.30.110.10">
    <property type="entry name" value="Electron Transport, Fmn-binding Protein, Chain A"/>
    <property type="match status" value="1"/>
</dbReference>
<dbReference type="Pfam" id="PF01613">
    <property type="entry name" value="Flavin_Reduct"/>
    <property type="match status" value="1"/>
</dbReference>
<name>K4LBW1_THEPS</name>
<evidence type="ECO:0000256" key="3">
    <source>
        <dbReference type="ARBA" id="ARBA00038054"/>
    </source>
</evidence>
<protein>
    <submittedName>
        <fullName evidence="5">Flavoredoxin Flr</fullName>
    </submittedName>
</protein>
<dbReference type="Proteomes" id="UP000000467">
    <property type="component" value="Chromosome"/>
</dbReference>
<evidence type="ECO:0000313" key="5">
    <source>
        <dbReference type="EMBL" id="AFV10381.1"/>
    </source>
</evidence>
<dbReference type="PANTHER" id="PTHR43567">
    <property type="entry name" value="FLAVOREDOXIN-RELATED-RELATED"/>
    <property type="match status" value="1"/>
</dbReference>
<sequence>MKRSLGSRSIAYPVPVWVIGTYDREGKPNVATAAWVGICASEPPAVCVSLRKERYTHANILDRKAFTVNIPSEDYLKETDYFGLTSGFRHNKTAETGLTPVKGDLVDAPYLKEFPCVIECKLLGHTDVGSHTAFIGEILDVKMDEEMLKEDGTPDVEKLKPLVLIPGSASYYGVGKYLGKAYSVGKYCCSVT</sequence>
<comment type="similarity">
    <text evidence="3">Belongs to the flavoredoxin family.</text>
</comment>
<dbReference type="PANTHER" id="PTHR43567:SF1">
    <property type="entry name" value="FLAVOREDOXIN"/>
    <property type="match status" value="1"/>
</dbReference>
<dbReference type="InterPro" id="IPR052174">
    <property type="entry name" value="Flavoredoxin"/>
</dbReference>
<reference evidence="5 6" key="1">
    <citation type="journal article" date="2012" name="BMC Genomics">
        <title>Genome-guided analysis of physiological and morphological traits of the fermentative acetate oxidizer Thermacetogenium phaeum.</title>
        <authorList>
            <person name="Oehler D."/>
            <person name="Poehlein A."/>
            <person name="Leimbach A."/>
            <person name="Muller N."/>
            <person name="Daniel R."/>
            <person name="Gottschalk G."/>
            <person name="Schink B."/>
        </authorList>
    </citation>
    <scope>NUCLEOTIDE SEQUENCE [LARGE SCALE GENOMIC DNA]</scope>
    <source>
        <strain evidence="6">ATCC BAA-254 / DSM 26808 / PB</strain>
    </source>
</reference>
<dbReference type="KEGG" id="tpz:Tph_c01330"/>
<dbReference type="RefSeq" id="WP_015049301.1">
    <property type="nucleotide sequence ID" value="NC_018870.1"/>
</dbReference>
<feature type="domain" description="Flavin reductase like" evidence="4">
    <location>
        <begin position="9"/>
        <end position="164"/>
    </location>
</feature>
<evidence type="ECO:0000256" key="1">
    <source>
        <dbReference type="ARBA" id="ARBA00001917"/>
    </source>
</evidence>
<dbReference type="GO" id="GO:0016646">
    <property type="term" value="F:oxidoreductase activity, acting on the CH-NH group of donors, NAD or NADP as acceptor"/>
    <property type="evidence" value="ECO:0007669"/>
    <property type="project" value="UniProtKB-ARBA"/>
</dbReference>
<comment type="cofactor">
    <cofactor evidence="1">
        <name>FMN</name>
        <dbReference type="ChEBI" id="CHEBI:58210"/>
    </cofactor>
</comment>
<dbReference type="OrthoDB" id="9794638at2"/>
<dbReference type="AlphaFoldDB" id="K4LBW1"/>
<gene>
    <name evidence="5" type="primary">flr</name>
    <name evidence="5" type="ordered locus">Tph_c01330</name>
</gene>
<accession>K4LBW1</accession>
<dbReference type="EMBL" id="CP003732">
    <property type="protein sequence ID" value="AFV10381.1"/>
    <property type="molecule type" value="Genomic_DNA"/>
</dbReference>